<name>A0A173YC74_9FIRM</name>
<gene>
    <name evidence="1" type="ORF">ERS852407_00686</name>
</gene>
<sequence length="164" mass="18978">MDELRWYLYDLVREIMEKHGIEEAACSLETVREGAVCLIPSDHGFLVSGGGDEDSEQEDFYRGCRELFLRIFRDDATAETAMQEFLTRTLDLPVIMKGPSVSGLEARIRKCQEEMEALEKKALEPDGQKWKAKLNLDRIYLEGLLKNLKDTDKKRYEKIKTEII</sequence>
<accession>A0A173YC74</accession>
<evidence type="ECO:0000313" key="1">
    <source>
        <dbReference type="EMBL" id="CUN60565.1"/>
    </source>
</evidence>
<dbReference type="RefSeq" id="WP_055652990.1">
    <property type="nucleotide sequence ID" value="NZ_CABIXC010000001.1"/>
</dbReference>
<dbReference type="AlphaFoldDB" id="A0A173YC74"/>
<dbReference type="EMBL" id="CYZE01000001">
    <property type="protein sequence ID" value="CUN60565.1"/>
    <property type="molecule type" value="Genomic_DNA"/>
</dbReference>
<reference evidence="1 2" key="1">
    <citation type="submission" date="2015-09" db="EMBL/GenBank/DDBJ databases">
        <authorList>
            <consortium name="Pathogen Informatics"/>
        </authorList>
    </citation>
    <scope>NUCLEOTIDE SEQUENCE [LARGE SCALE GENOMIC DNA]</scope>
    <source>
        <strain evidence="1 2">2789STDY5608850</strain>
    </source>
</reference>
<evidence type="ECO:0000313" key="2">
    <source>
        <dbReference type="Proteomes" id="UP000095651"/>
    </source>
</evidence>
<proteinExistence type="predicted"/>
<organism evidence="1 2">
    <name type="scientific">Hungatella hathewayi</name>
    <dbReference type="NCBI Taxonomy" id="154046"/>
    <lineage>
        <taxon>Bacteria</taxon>
        <taxon>Bacillati</taxon>
        <taxon>Bacillota</taxon>
        <taxon>Clostridia</taxon>
        <taxon>Lachnospirales</taxon>
        <taxon>Lachnospiraceae</taxon>
        <taxon>Hungatella</taxon>
    </lineage>
</organism>
<protein>
    <submittedName>
        <fullName evidence="1">Uncharacterized protein</fullName>
    </submittedName>
</protein>
<dbReference type="Proteomes" id="UP000095651">
    <property type="component" value="Unassembled WGS sequence"/>
</dbReference>